<evidence type="ECO:0000313" key="4">
    <source>
        <dbReference type="Proteomes" id="UP000323105"/>
    </source>
</evidence>
<evidence type="ECO:0008006" key="5">
    <source>
        <dbReference type="Google" id="ProtNLM"/>
    </source>
</evidence>
<dbReference type="EMBL" id="BKBW01000013">
    <property type="protein sequence ID" value="GEQ77437.1"/>
    <property type="molecule type" value="Genomic_DNA"/>
</dbReference>
<comment type="caution">
    <text evidence="3">The sequence shown here is derived from an EMBL/GenBank/DDBJ whole genome shotgun (WGS) entry which is preliminary data.</text>
</comment>
<feature type="coiled-coil region" evidence="1">
    <location>
        <begin position="52"/>
        <end position="79"/>
    </location>
</feature>
<evidence type="ECO:0000256" key="1">
    <source>
        <dbReference type="SAM" id="Coils"/>
    </source>
</evidence>
<dbReference type="RefSeq" id="WP_149356852.1">
    <property type="nucleotide sequence ID" value="NZ_BKBW01000013.1"/>
</dbReference>
<dbReference type="AlphaFoldDB" id="A0A5A7MHX0"/>
<reference evidence="3 4" key="1">
    <citation type="journal article" date="2019" name="Microbiol. Resour. Announc.">
        <title>Draft Genome Sequence of Comamonas testosteroni TA441, a Bacterium That Has a Cryptic Phenol Degradation Gene Cluster.</title>
        <authorList>
            <person name="Arai H."/>
            <person name="Ishii M."/>
        </authorList>
    </citation>
    <scope>NUCLEOTIDE SEQUENCE [LARGE SCALE GENOMIC DNA]</scope>
    <source>
        <strain evidence="3 4">TA441</strain>
    </source>
</reference>
<dbReference type="Proteomes" id="UP000323105">
    <property type="component" value="Unassembled WGS sequence"/>
</dbReference>
<feature type="transmembrane region" description="Helical" evidence="2">
    <location>
        <begin position="12"/>
        <end position="30"/>
    </location>
</feature>
<sequence length="180" mass="19659">MKNLFDDLRDWFVIVLLLIGFFLAWAGGHYRDQAAANAKELKALQVRVQHQNDLAKVKLDEMTRQRDAKQTELDNFHKTQEKKDEAATLEIARLAGELEHRPVRVRIVAQTAQCGHGGGSSQGEAATGAEAGAGDSAQTYGLLPESNSRRLGAVIAEAETINAAYASCRAQMLKLEGVTQ</sequence>
<evidence type="ECO:0000256" key="2">
    <source>
        <dbReference type="SAM" id="Phobius"/>
    </source>
</evidence>
<evidence type="ECO:0000313" key="3">
    <source>
        <dbReference type="EMBL" id="GEQ77437.1"/>
    </source>
</evidence>
<name>A0A5A7MHX0_COMTE</name>
<keyword evidence="2" id="KW-0472">Membrane</keyword>
<gene>
    <name evidence="3" type="ORF">CTTA_4442</name>
</gene>
<keyword evidence="2" id="KW-1133">Transmembrane helix</keyword>
<accession>A0A5A7MHX0</accession>
<keyword evidence="1" id="KW-0175">Coiled coil</keyword>
<organism evidence="3 4">
    <name type="scientific">Comamonas testosteroni</name>
    <name type="common">Pseudomonas testosteroni</name>
    <dbReference type="NCBI Taxonomy" id="285"/>
    <lineage>
        <taxon>Bacteria</taxon>
        <taxon>Pseudomonadati</taxon>
        <taxon>Pseudomonadota</taxon>
        <taxon>Betaproteobacteria</taxon>
        <taxon>Burkholderiales</taxon>
        <taxon>Comamonadaceae</taxon>
        <taxon>Comamonas</taxon>
    </lineage>
</organism>
<protein>
    <recommendedName>
        <fullName evidence="5">Lysis protein</fullName>
    </recommendedName>
</protein>
<proteinExistence type="predicted"/>
<keyword evidence="2" id="KW-0812">Transmembrane</keyword>